<evidence type="ECO:0000256" key="16">
    <source>
        <dbReference type="ARBA" id="ARBA00067833"/>
    </source>
</evidence>
<evidence type="ECO:0000313" key="24">
    <source>
        <dbReference type="Proteomes" id="UP000198814"/>
    </source>
</evidence>
<dbReference type="NCBIfam" id="TIGR01007">
    <property type="entry name" value="eps_fam"/>
    <property type="match status" value="1"/>
</dbReference>
<keyword evidence="24" id="KW-1185">Reference proteome</keyword>
<evidence type="ECO:0000313" key="23">
    <source>
        <dbReference type="EMBL" id="SEO42509.1"/>
    </source>
</evidence>
<evidence type="ECO:0000256" key="3">
    <source>
        <dbReference type="ARBA" id="ARBA00022475"/>
    </source>
</evidence>
<comment type="similarity">
    <text evidence="2">Belongs to the etk/wzc family.</text>
</comment>
<name>A0A1H8PKH6_9PROT</name>
<feature type="transmembrane region" description="Helical" evidence="19">
    <location>
        <begin position="38"/>
        <end position="57"/>
    </location>
</feature>
<keyword evidence="6 19" id="KW-0812">Transmembrane</keyword>
<comment type="subcellular location">
    <subcellularLocation>
        <location evidence="1">Cell inner membrane</location>
        <topology evidence="1">Multi-pass membrane protein</topology>
    </subcellularLocation>
</comment>
<keyword evidence="12" id="KW-0829">Tyrosine-protein kinase</keyword>
<dbReference type="GO" id="GO:0042802">
    <property type="term" value="F:identical protein binding"/>
    <property type="evidence" value="ECO:0007669"/>
    <property type="project" value="UniProtKB-ARBA"/>
</dbReference>
<evidence type="ECO:0000256" key="2">
    <source>
        <dbReference type="ARBA" id="ARBA00008883"/>
    </source>
</evidence>
<dbReference type="Gene3D" id="3.40.50.300">
    <property type="entry name" value="P-loop containing nucleotide triphosphate hydrolases"/>
    <property type="match status" value="1"/>
</dbReference>
<dbReference type="EMBL" id="FODO01000009">
    <property type="protein sequence ID" value="SEO42509.1"/>
    <property type="molecule type" value="Genomic_DNA"/>
</dbReference>
<evidence type="ECO:0000256" key="12">
    <source>
        <dbReference type="ARBA" id="ARBA00023137"/>
    </source>
</evidence>
<dbReference type="PANTHER" id="PTHR32309">
    <property type="entry name" value="TYROSINE-PROTEIN KINASE"/>
    <property type="match status" value="1"/>
</dbReference>
<evidence type="ECO:0000256" key="19">
    <source>
        <dbReference type="SAM" id="Phobius"/>
    </source>
</evidence>
<dbReference type="InterPro" id="IPR050445">
    <property type="entry name" value="Bact_polysacc_biosynth/exp"/>
</dbReference>
<dbReference type="InterPro" id="IPR003856">
    <property type="entry name" value="LPS_length_determ_N"/>
</dbReference>
<keyword evidence="11 19" id="KW-0472">Membrane</keyword>
<dbReference type="SUPFAM" id="SSF52540">
    <property type="entry name" value="P-loop containing nucleoside triphosphate hydrolases"/>
    <property type="match status" value="1"/>
</dbReference>
<dbReference type="GO" id="GO:0000271">
    <property type="term" value="P:polysaccharide biosynthetic process"/>
    <property type="evidence" value="ECO:0007669"/>
    <property type="project" value="UniProtKB-KW"/>
</dbReference>
<evidence type="ECO:0000256" key="5">
    <source>
        <dbReference type="ARBA" id="ARBA00022679"/>
    </source>
</evidence>
<sequence length="758" mass="84077">MSNSHPENTHHLTQFGPDNEDDVINLGEFLSILLDGKGLILAITFFVFLLGIGKAFIDTPIYKVDVMLQVNEKSQSMAGVEPLIDMFGTKLPVMAEIELIKSRKVLGAVINNLELEVIAKPKFFPFVGEAIARRFAQSNPENAVSSPLFGQDEYAWGGEAIQVGTLAVPEALRDKEFTLLAGNQGQFQLFFNDELIAEGEVGKPVNWQIDNHQQPIHLFVSLLKARPGTQFTLIRQSANNAIWQLRNSLTVSEKGKNTGILELTLESDNAEYAIRVLNEIANIYVQQNVEYKSAESQKTLEFLDKQLPIIKDQMEASITALNEYKNQKGSVNLDIETQHTLAGVVEIKTQITLLQQKRDELRQKFTESHPNIIAVDKQIARLQAQLQSHNQMIKALPETQQIILELSGDVKVGTNLYSTLLNNAQTLRVAKAGTVGDVRVIDYAVLPDKAIKPNKPLIIGVAFVLGLFLGIVAVFVRKSLLRGIEDPDLIEKQLHIPVYATIYHSKDQDLLNKELSKSDKSIIRHNRPAILSLRNRDDVAIESLRSLRTTIHFSLLEAQNNIIVIAGPSPGVGKSFVAANLAIVMADAGKKILLIDADMRKGEINKAFGVARENGLSEVILNTRSVQDATREIPSANIDFIPTGTIPPNPSELLLHERFGQLLDGLTKQYDLIIIDSPPILAVTDAAIISRLAGAALMVIKAGSHTKRELEQSIKRFSQSGTPIKGIVFNDMPQASSRYGYGYHYGKYVYQYRYQKSK</sequence>
<comment type="function">
    <text evidence="15">Probably involved in polymerization and/or export of exopolysaccharide EPS I which functions as a virulence factor. May be involved in an ATP-dependent process in the pathway for EPS I production, possibly export of the trimeric repeat units across the inner membrane or their polymerization.</text>
</comment>
<reference evidence="24" key="1">
    <citation type="submission" date="2016-10" db="EMBL/GenBank/DDBJ databases">
        <authorList>
            <person name="Varghese N."/>
            <person name="Submissions S."/>
        </authorList>
    </citation>
    <scope>NUCLEOTIDE SEQUENCE [LARGE SCALE GENOMIC DNA]</scope>
    <source>
        <strain evidence="24">Nm76</strain>
    </source>
</reference>
<accession>A0A1H8PKH6</accession>
<evidence type="ECO:0000259" key="22">
    <source>
        <dbReference type="Pfam" id="PF13807"/>
    </source>
</evidence>
<dbReference type="InterPro" id="IPR005702">
    <property type="entry name" value="Wzc-like_C"/>
</dbReference>
<feature type="domain" description="Polysaccharide chain length determinant N-terminal" evidence="20">
    <location>
        <begin position="24"/>
        <end position="113"/>
    </location>
</feature>
<keyword evidence="9" id="KW-0067">ATP-binding</keyword>
<organism evidence="23 24">
    <name type="scientific">Nitrosomonas oligotropha</name>
    <dbReference type="NCBI Taxonomy" id="42354"/>
    <lineage>
        <taxon>Bacteria</taxon>
        <taxon>Pseudomonadati</taxon>
        <taxon>Pseudomonadota</taxon>
        <taxon>Betaproteobacteria</taxon>
        <taxon>Nitrosomonadales</taxon>
        <taxon>Nitrosomonadaceae</taxon>
        <taxon>Nitrosomonas</taxon>
    </lineage>
</organism>
<keyword evidence="3" id="KW-1003">Cell membrane</keyword>
<dbReference type="STRING" id="42354.SAMN05216333_109123"/>
<evidence type="ECO:0000256" key="7">
    <source>
        <dbReference type="ARBA" id="ARBA00022741"/>
    </source>
</evidence>
<evidence type="ECO:0000256" key="9">
    <source>
        <dbReference type="ARBA" id="ARBA00022840"/>
    </source>
</evidence>
<keyword evidence="8 23" id="KW-0418">Kinase</keyword>
<keyword evidence="7" id="KW-0547">Nucleotide-binding</keyword>
<keyword evidence="18" id="KW-0175">Coiled coil</keyword>
<evidence type="ECO:0000256" key="17">
    <source>
        <dbReference type="ARBA" id="ARBA00081049"/>
    </source>
</evidence>
<keyword evidence="5" id="KW-0808">Transferase</keyword>
<protein>
    <recommendedName>
        <fullName evidence="16">Putative tyrosine-protein kinase EpsB</fullName>
    </recommendedName>
    <alternativeName>
        <fullName evidence="17">EPS I polysaccharide export protein EpsB</fullName>
    </alternativeName>
</protein>
<gene>
    <name evidence="23" type="ORF">SAMN05216333_109123</name>
</gene>
<dbReference type="RefSeq" id="WP_090321962.1">
    <property type="nucleotide sequence ID" value="NZ_FNOE01000034.1"/>
</dbReference>
<dbReference type="InterPro" id="IPR025669">
    <property type="entry name" value="AAA_dom"/>
</dbReference>
<evidence type="ECO:0000256" key="4">
    <source>
        <dbReference type="ARBA" id="ARBA00022519"/>
    </source>
</evidence>
<dbReference type="Pfam" id="PF13807">
    <property type="entry name" value="GNVR"/>
    <property type="match status" value="1"/>
</dbReference>
<dbReference type="OrthoDB" id="9808257at2"/>
<dbReference type="PANTHER" id="PTHR32309:SF32">
    <property type="entry name" value="TYROSINE-PROTEIN KINASE ETK-RELATED"/>
    <property type="match status" value="1"/>
</dbReference>
<evidence type="ECO:0000256" key="1">
    <source>
        <dbReference type="ARBA" id="ARBA00004429"/>
    </source>
</evidence>
<evidence type="ECO:0000256" key="14">
    <source>
        <dbReference type="ARBA" id="ARBA00053015"/>
    </source>
</evidence>
<dbReference type="GO" id="GO:0005524">
    <property type="term" value="F:ATP binding"/>
    <property type="evidence" value="ECO:0007669"/>
    <property type="project" value="UniProtKB-KW"/>
</dbReference>
<feature type="domain" description="Tyrosine-protein kinase G-rich" evidence="22">
    <location>
        <begin position="398"/>
        <end position="478"/>
    </location>
</feature>
<dbReference type="Proteomes" id="UP000198814">
    <property type="component" value="Unassembled WGS sequence"/>
</dbReference>
<dbReference type="InterPro" id="IPR032807">
    <property type="entry name" value="GNVR"/>
</dbReference>
<dbReference type="InterPro" id="IPR027417">
    <property type="entry name" value="P-loop_NTPase"/>
</dbReference>
<feature type="domain" description="AAA" evidence="21">
    <location>
        <begin position="561"/>
        <end position="689"/>
    </location>
</feature>
<evidence type="ECO:0000256" key="11">
    <source>
        <dbReference type="ARBA" id="ARBA00023136"/>
    </source>
</evidence>
<keyword evidence="13" id="KW-0270">Exopolysaccharide synthesis</keyword>
<evidence type="ECO:0000256" key="8">
    <source>
        <dbReference type="ARBA" id="ARBA00022777"/>
    </source>
</evidence>
<dbReference type="GO" id="GO:0004713">
    <property type="term" value="F:protein tyrosine kinase activity"/>
    <property type="evidence" value="ECO:0007669"/>
    <property type="project" value="UniProtKB-KW"/>
</dbReference>
<dbReference type="AlphaFoldDB" id="A0A1H8PKH6"/>
<dbReference type="GO" id="GO:0005886">
    <property type="term" value="C:plasma membrane"/>
    <property type="evidence" value="ECO:0007669"/>
    <property type="project" value="UniProtKB-SubCell"/>
</dbReference>
<keyword evidence="4" id="KW-0997">Cell inner membrane</keyword>
<feature type="transmembrane region" description="Helical" evidence="19">
    <location>
        <begin position="457"/>
        <end position="476"/>
    </location>
</feature>
<keyword evidence="10 19" id="KW-1133">Transmembrane helix</keyword>
<evidence type="ECO:0000256" key="18">
    <source>
        <dbReference type="SAM" id="Coils"/>
    </source>
</evidence>
<evidence type="ECO:0000259" key="21">
    <source>
        <dbReference type="Pfam" id="PF13614"/>
    </source>
</evidence>
<feature type="coiled-coil region" evidence="18">
    <location>
        <begin position="344"/>
        <end position="392"/>
    </location>
</feature>
<evidence type="ECO:0000259" key="20">
    <source>
        <dbReference type="Pfam" id="PF02706"/>
    </source>
</evidence>
<comment type="catalytic activity">
    <reaction evidence="14">
        <text>L-tyrosyl-[protein] + ATP = O-phospho-L-tyrosyl-[protein] + ADP + H(+)</text>
        <dbReference type="Rhea" id="RHEA:10596"/>
        <dbReference type="Rhea" id="RHEA-COMP:10136"/>
        <dbReference type="Rhea" id="RHEA-COMP:20101"/>
        <dbReference type="ChEBI" id="CHEBI:15378"/>
        <dbReference type="ChEBI" id="CHEBI:30616"/>
        <dbReference type="ChEBI" id="CHEBI:46858"/>
        <dbReference type="ChEBI" id="CHEBI:61978"/>
        <dbReference type="ChEBI" id="CHEBI:456216"/>
    </reaction>
</comment>
<evidence type="ECO:0000256" key="6">
    <source>
        <dbReference type="ARBA" id="ARBA00022692"/>
    </source>
</evidence>
<dbReference type="Pfam" id="PF02706">
    <property type="entry name" value="Wzz"/>
    <property type="match status" value="1"/>
</dbReference>
<dbReference type="FunFam" id="3.40.50.300:FF:000527">
    <property type="entry name" value="Tyrosine-protein kinase etk"/>
    <property type="match status" value="1"/>
</dbReference>
<evidence type="ECO:0000256" key="13">
    <source>
        <dbReference type="ARBA" id="ARBA00023169"/>
    </source>
</evidence>
<dbReference type="Pfam" id="PF23607">
    <property type="entry name" value="WZC_N"/>
    <property type="match status" value="1"/>
</dbReference>
<evidence type="ECO:0000256" key="10">
    <source>
        <dbReference type="ARBA" id="ARBA00022989"/>
    </source>
</evidence>
<evidence type="ECO:0000256" key="15">
    <source>
        <dbReference type="ARBA" id="ARBA00054296"/>
    </source>
</evidence>
<proteinExistence type="inferred from homology"/>
<dbReference type="Pfam" id="PF13614">
    <property type="entry name" value="AAA_31"/>
    <property type="match status" value="1"/>
</dbReference>
<dbReference type="CDD" id="cd05387">
    <property type="entry name" value="BY-kinase"/>
    <property type="match status" value="1"/>
</dbReference>